<dbReference type="InterPro" id="IPR033801">
    <property type="entry name" value="CBM6-CBM35-CBM36-like_1"/>
</dbReference>
<dbReference type="PROSITE" id="PS51175">
    <property type="entry name" value="CBM6"/>
    <property type="match status" value="1"/>
</dbReference>
<dbReference type="SMART" id="SM00710">
    <property type="entry name" value="PbH1"/>
    <property type="match status" value="7"/>
</dbReference>
<dbReference type="Gene3D" id="2.80.10.50">
    <property type="match status" value="1"/>
</dbReference>
<evidence type="ECO:0000313" key="3">
    <source>
        <dbReference type="EMBL" id="MBT1702876.1"/>
    </source>
</evidence>
<keyword evidence="1" id="KW-0732">Signal</keyword>
<protein>
    <submittedName>
        <fullName evidence="3">Carbohydrate-binding protein</fullName>
    </submittedName>
</protein>
<dbReference type="Gene3D" id="2.60.40.10">
    <property type="entry name" value="Immunoglobulins"/>
    <property type="match status" value="2"/>
</dbReference>
<evidence type="ECO:0000313" key="4">
    <source>
        <dbReference type="Proteomes" id="UP000772618"/>
    </source>
</evidence>
<dbReference type="SMART" id="SM00606">
    <property type="entry name" value="CBD_IV"/>
    <property type="match status" value="1"/>
</dbReference>
<proteinExistence type="predicted"/>
<evidence type="ECO:0000256" key="1">
    <source>
        <dbReference type="ARBA" id="ARBA00022729"/>
    </source>
</evidence>
<organism evidence="3 4">
    <name type="scientific">Chryseosolibacter indicus</name>
    <dbReference type="NCBI Taxonomy" id="2782351"/>
    <lineage>
        <taxon>Bacteria</taxon>
        <taxon>Pseudomonadati</taxon>
        <taxon>Bacteroidota</taxon>
        <taxon>Cytophagia</taxon>
        <taxon>Cytophagales</taxon>
        <taxon>Chryseotaleaceae</taxon>
        <taxon>Chryseosolibacter</taxon>
    </lineage>
</organism>
<dbReference type="RefSeq" id="WP_254152846.1">
    <property type="nucleotide sequence ID" value="NZ_JAHESD010000009.1"/>
</dbReference>
<dbReference type="Pfam" id="PF05345">
    <property type="entry name" value="He_PIG"/>
    <property type="match status" value="2"/>
</dbReference>
<comment type="caution">
    <text evidence="3">The sequence shown here is derived from an EMBL/GenBank/DDBJ whole genome shotgun (WGS) entry which is preliminary data.</text>
</comment>
<dbReference type="Gene3D" id="2.160.20.10">
    <property type="entry name" value="Single-stranded right-handed beta-helix, Pectin lyase-like"/>
    <property type="match status" value="1"/>
</dbReference>
<dbReference type="SUPFAM" id="SSF50370">
    <property type="entry name" value="Ricin B-like lectins"/>
    <property type="match status" value="1"/>
</dbReference>
<sequence length="1174" mass="127034">MKTINTYFLKACHDKVLRIVAYVFMLFQLFNTTPVEAQSDGLPRGAYQMPYKRYEASSTSIGGGATLLGPTFDQKKVESEASDQICASLSVQNSFVRWNITQAARGLVLRFSMPDAPGGGGQTGSLALYVGNTFIQNISLTSKWAWQYFSPNRGDGTKDPTNSPSSGWTQRMRFDEVRVKLPTQVAVGSEIRLQKTNADGITYIVDFIEMEPIPDPIGQPANSLSVTSYGANPNDQADDMQAFVNCLNDARTQGKNIYIPEGRFLLGSQGGKWMFSNVNNLTVQGAGMWHTELYFSNPGPNSGGIETNGSNLHFKDFYMNTENTNRTAGYKGFTGGYGTNSSIERVWVEHFEVGAWIANWQSSTITDGLLITGSRFRNNYADGVNFSKGTSNSICEHSNFRNNGDDAMASWSSFDGPASVNNEFRYCTAEHTWRAAGIGFFGGGGHRGHHLLIKDNTETGIRVNSDFPGPEFSTTLWMEIYETTVISCGTNANLWFNRYGAVDIFTRLYNLQNLRLRNVDILNSQKDAIMIYNVASSYRITNLELINVTIDGTGRDNNVNNYTPETYDDYLGHGLLVLPQVNGFMSTQNLVIRNAATAPILNESSTTFAINGITAQPPVISNTSLPSGTINTPYNASISATNNPTTYGATGLPAGLTVNASTGVISGTPTVAGNFNVTLSATNSAGAATKQLSLVVNQATAPVISNTSLPDGVVNTAYSAGITASNNPTSFTASGLPAGLSVNTSTGVISGTPTATGTFTVTLSASNSGGTGTKQLKLVVNSPASQTPYGGTARSIPGTIQAEDFDNGGEGISYHDADATNSGGQYRTTGVDIESCAEGGYNVGWMRSTEWLEYTVNVSTAGAYTLQARVASGLSGRTFHVELDGTNISGTISVPNTGNWQTWQTVSVTTPALTTGQKVLRIVVDADDFNLNYLTFTATNGGGNSGVTYRIKNRWQNTYLYDAGDRVRYAASPSGTTYEWTLEDVGGGFKELKNVSTGEYMHIENLQGYVQCTARTLGWSSSRWTVEDAGSGFVRLKNAWQSNQYIHVENLQGHAQYGTINASWLSAQWVLESTAGRSASTSTVASQQNTFSEETPNGGVITYWPNEVKEELFIRTNGQFEQAQIIDLTGRQWFSESIGGKDEVRLDVRSLTGGIHIVKLRGRSNTYMFRIIKK</sequence>
<dbReference type="InterPro" id="IPR006584">
    <property type="entry name" value="Cellulose-bd_IV"/>
</dbReference>
<dbReference type="Pfam" id="PF03422">
    <property type="entry name" value="CBM_6"/>
    <property type="match status" value="1"/>
</dbReference>
<reference evidence="3 4" key="1">
    <citation type="submission" date="2021-05" db="EMBL/GenBank/DDBJ databases">
        <title>A Polyphasic approach of four new species of the genus Ohtaekwangia: Ohtaekwangia histidinii sp. nov., Ohtaekwangia cretensis sp. nov., Ohtaekwangia indiensis sp. nov., Ohtaekwangia reichenbachii sp. nov. from diverse environment.</title>
        <authorList>
            <person name="Octaviana S."/>
        </authorList>
    </citation>
    <scope>NUCLEOTIDE SEQUENCE [LARGE SCALE GENOMIC DNA]</scope>
    <source>
        <strain evidence="3 4">PWU20</strain>
    </source>
</reference>
<name>A0ABS5VND7_9BACT</name>
<dbReference type="EMBL" id="JAHESD010000009">
    <property type="protein sequence ID" value="MBT1702876.1"/>
    <property type="molecule type" value="Genomic_DNA"/>
</dbReference>
<dbReference type="Proteomes" id="UP000772618">
    <property type="component" value="Unassembled WGS sequence"/>
</dbReference>
<dbReference type="SUPFAM" id="SSF51126">
    <property type="entry name" value="Pectin lyase-like"/>
    <property type="match status" value="1"/>
</dbReference>
<dbReference type="Gene3D" id="2.60.120.260">
    <property type="entry name" value="Galactose-binding domain-like"/>
    <property type="match status" value="1"/>
</dbReference>
<dbReference type="InterPro" id="IPR011050">
    <property type="entry name" value="Pectin_lyase_fold/virulence"/>
</dbReference>
<keyword evidence="4" id="KW-1185">Reference proteome</keyword>
<dbReference type="InterPro" id="IPR055149">
    <property type="entry name" value="Agl_cat_D2"/>
</dbReference>
<dbReference type="InterPro" id="IPR035992">
    <property type="entry name" value="Ricin_B-like_lectins"/>
</dbReference>
<dbReference type="Pfam" id="PF22815">
    <property type="entry name" value="CatAgl_D1"/>
    <property type="match status" value="1"/>
</dbReference>
<dbReference type="InterPro" id="IPR005084">
    <property type="entry name" value="CBM6"/>
</dbReference>
<dbReference type="InterPro" id="IPR008979">
    <property type="entry name" value="Galactose-bd-like_sf"/>
</dbReference>
<dbReference type="SUPFAM" id="SSF49785">
    <property type="entry name" value="Galactose-binding domain-like"/>
    <property type="match status" value="1"/>
</dbReference>
<dbReference type="InterPro" id="IPR015919">
    <property type="entry name" value="Cadherin-like_sf"/>
</dbReference>
<dbReference type="Pfam" id="PF22816">
    <property type="entry name" value="CatAgl_D2"/>
    <property type="match status" value="1"/>
</dbReference>
<gene>
    <name evidence="3" type="ORF">KK060_06275</name>
</gene>
<evidence type="ECO:0000259" key="2">
    <source>
        <dbReference type="PROSITE" id="PS51175"/>
    </source>
</evidence>
<dbReference type="CDD" id="cd23432">
    <property type="entry name" value="beta-trefoil_Ricin_EndoBetaGal-like"/>
    <property type="match status" value="1"/>
</dbReference>
<accession>A0ABS5VND7</accession>
<dbReference type="InterPro" id="IPR012334">
    <property type="entry name" value="Pectin_lyas_fold"/>
</dbReference>
<dbReference type="CDD" id="cd04080">
    <property type="entry name" value="CBM6_cellulase-like"/>
    <property type="match status" value="1"/>
</dbReference>
<dbReference type="InterPro" id="IPR006626">
    <property type="entry name" value="PbH1"/>
</dbReference>
<dbReference type="InterPro" id="IPR013783">
    <property type="entry name" value="Ig-like_fold"/>
</dbReference>
<dbReference type="SUPFAM" id="SSF49313">
    <property type="entry name" value="Cadherin-like"/>
    <property type="match status" value="2"/>
</dbReference>
<feature type="domain" description="CBM6" evidence="2">
    <location>
        <begin position="798"/>
        <end position="937"/>
    </location>
</feature>